<name>A0A5B8TPB2_9LACO</name>
<protein>
    <submittedName>
        <fullName evidence="1">Uncharacterized protein</fullName>
    </submittedName>
</protein>
<dbReference type="AlphaFoldDB" id="A0A5B8TPB2"/>
<proteinExistence type="predicted"/>
<dbReference type="RefSeq" id="WP_146990841.1">
    <property type="nucleotide sequence ID" value="NZ_CP042392.1"/>
</dbReference>
<accession>A0A5B8TPB2</accession>
<dbReference type="Proteomes" id="UP000321772">
    <property type="component" value="Chromosome"/>
</dbReference>
<organism evidence="1 2">
    <name type="scientific">Loigolactobacillus coryniformis</name>
    <dbReference type="NCBI Taxonomy" id="1610"/>
    <lineage>
        <taxon>Bacteria</taxon>
        <taxon>Bacillati</taxon>
        <taxon>Bacillota</taxon>
        <taxon>Bacilli</taxon>
        <taxon>Lactobacillales</taxon>
        <taxon>Lactobacillaceae</taxon>
        <taxon>Loigolactobacillus</taxon>
    </lineage>
</organism>
<gene>
    <name evidence="1" type="ORF">FGL77_14095</name>
</gene>
<sequence>MDKTAKDVNRHAARNPIRLPVESDFPKSGVTVQSVDNSLHITGDVSHSQIGGTDNVQLNIGESDVVGLLEGIREYAGGLQESDRVALVQALEELQSQGKVESSASKSFLEEHPLLAMGFDAVITWTATAGLDQLVPIIQRIFI</sequence>
<dbReference type="EMBL" id="CP042392">
    <property type="protein sequence ID" value="QEA54309.1"/>
    <property type="molecule type" value="Genomic_DNA"/>
</dbReference>
<reference evidence="1 2" key="1">
    <citation type="submission" date="2019-06" db="EMBL/GenBank/DDBJ databases">
        <title>Genome analyses of bacteria isolated from kimchi.</title>
        <authorList>
            <person name="Lee S."/>
            <person name="Ahn S."/>
            <person name="Roh S."/>
        </authorList>
    </citation>
    <scope>NUCLEOTIDE SEQUENCE [LARGE SCALE GENOMIC DNA]</scope>
    <source>
        <strain evidence="1 2">CBA3616</strain>
    </source>
</reference>
<evidence type="ECO:0000313" key="1">
    <source>
        <dbReference type="EMBL" id="QEA54309.1"/>
    </source>
</evidence>
<evidence type="ECO:0000313" key="2">
    <source>
        <dbReference type="Proteomes" id="UP000321772"/>
    </source>
</evidence>